<gene>
    <name evidence="1" type="ORF">AVEN_125855_1</name>
</gene>
<evidence type="ECO:0000313" key="2">
    <source>
        <dbReference type="Proteomes" id="UP000499080"/>
    </source>
</evidence>
<dbReference type="EMBL" id="BGPR01003009">
    <property type="protein sequence ID" value="GBM82419.1"/>
    <property type="molecule type" value="Genomic_DNA"/>
</dbReference>
<dbReference type="AlphaFoldDB" id="A0A4Y2IYU1"/>
<organism evidence="1 2">
    <name type="scientific">Araneus ventricosus</name>
    <name type="common">Orbweaver spider</name>
    <name type="synonym">Epeira ventricosa</name>
    <dbReference type="NCBI Taxonomy" id="182803"/>
    <lineage>
        <taxon>Eukaryota</taxon>
        <taxon>Metazoa</taxon>
        <taxon>Ecdysozoa</taxon>
        <taxon>Arthropoda</taxon>
        <taxon>Chelicerata</taxon>
        <taxon>Arachnida</taxon>
        <taxon>Araneae</taxon>
        <taxon>Araneomorphae</taxon>
        <taxon>Entelegynae</taxon>
        <taxon>Araneoidea</taxon>
        <taxon>Araneidae</taxon>
        <taxon>Araneus</taxon>
    </lineage>
</organism>
<proteinExistence type="predicted"/>
<name>A0A4Y2IYU1_ARAVE</name>
<keyword evidence="2" id="KW-1185">Reference proteome</keyword>
<comment type="caution">
    <text evidence="1">The sequence shown here is derived from an EMBL/GenBank/DDBJ whole genome shotgun (WGS) entry which is preliminary data.</text>
</comment>
<reference evidence="1 2" key="1">
    <citation type="journal article" date="2019" name="Sci. Rep.">
        <title>Orb-weaving spider Araneus ventricosus genome elucidates the spidroin gene catalogue.</title>
        <authorList>
            <person name="Kono N."/>
            <person name="Nakamura H."/>
            <person name="Ohtoshi R."/>
            <person name="Moran D.A.P."/>
            <person name="Shinohara A."/>
            <person name="Yoshida Y."/>
            <person name="Fujiwara M."/>
            <person name="Mori M."/>
            <person name="Tomita M."/>
            <person name="Arakawa K."/>
        </authorList>
    </citation>
    <scope>NUCLEOTIDE SEQUENCE [LARGE SCALE GENOMIC DNA]</scope>
</reference>
<accession>A0A4Y2IYU1</accession>
<dbReference type="Proteomes" id="UP000499080">
    <property type="component" value="Unassembled WGS sequence"/>
</dbReference>
<sequence>MPCQTFTLKLGIHMYSIPFHLSEDWCFFPPNKSKNEARHSLRLQSAQPTLFDSPTIALRSSLTSPFDPPISPHTRRISDFLASSRGPNLGRSFDVPLPSHQGPKLESAHEELDFEIVGIPALPFRFLLFAFRICFFLPVFQKFNF</sequence>
<protein>
    <submittedName>
        <fullName evidence="1">Uncharacterized protein</fullName>
    </submittedName>
</protein>
<evidence type="ECO:0000313" key="1">
    <source>
        <dbReference type="EMBL" id="GBM82419.1"/>
    </source>
</evidence>